<comment type="caution">
    <text evidence="5">The sequence shown here is derived from an EMBL/GenBank/DDBJ whole genome shotgun (WGS) entry which is preliminary data.</text>
</comment>
<keyword evidence="3" id="KW-0804">Transcription</keyword>
<evidence type="ECO:0000256" key="3">
    <source>
        <dbReference type="ARBA" id="ARBA00023163"/>
    </source>
</evidence>
<dbReference type="InterPro" id="IPR010982">
    <property type="entry name" value="Lambda_DNA-bd_dom_sf"/>
</dbReference>
<dbReference type="Pfam" id="PF00717">
    <property type="entry name" value="Peptidase_S24"/>
    <property type="match status" value="1"/>
</dbReference>
<dbReference type="CDD" id="cd06529">
    <property type="entry name" value="S24_LexA-like"/>
    <property type="match status" value="1"/>
</dbReference>
<dbReference type="SUPFAM" id="SSF47413">
    <property type="entry name" value="lambda repressor-like DNA-binding domains"/>
    <property type="match status" value="1"/>
</dbReference>
<evidence type="ECO:0000256" key="2">
    <source>
        <dbReference type="ARBA" id="ARBA00023125"/>
    </source>
</evidence>
<name>A0A3E1BHB3_RHILT</name>
<dbReference type="EMBL" id="NAOO01000018">
    <property type="protein sequence ID" value="RFB92314.1"/>
    <property type="molecule type" value="Genomic_DNA"/>
</dbReference>
<dbReference type="CDD" id="cd00093">
    <property type="entry name" value="HTH_XRE"/>
    <property type="match status" value="1"/>
</dbReference>
<dbReference type="PROSITE" id="PS50943">
    <property type="entry name" value="HTH_CROC1"/>
    <property type="match status" value="1"/>
</dbReference>
<dbReference type="Proteomes" id="UP000256748">
    <property type="component" value="Unassembled WGS sequence"/>
</dbReference>
<keyword evidence="2" id="KW-0238">DNA-binding</keyword>
<dbReference type="InterPro" id="IPR039418">
    <property type="entry name" value="LexA-like"/>
</dbReference>
<sequence>MALWMAFSDRLKELQGTLRDADFARKTGVSVQTLKRYEDGSSPSIDIARKIADACNVSLDWLSDRSGLRNSSVSRQPKPEGDFVNLPRFDARASAGQGLVAIDQMPVGEVAFARDFLRNLGANPDYCYILEARGDSMWPTIPDGALLIADASKTDVDDGRIYHFNVMDRVLVKRARWSMDGKLHLTSDNMAAGYPPEIIAADRIDELKVGGRIMFTGHAPMPVR</sequence>
<keyword evidence="1" id="KW-0805">Transcription regulation</keyword>
<dbReference type="PANTHER" id="PTHR40661">
    <property type="match status" value="1"/>
</dbReference>
<dbReference type="Gene3D" id="1.10.260.40">
    <property type="entry name" value="lambda repressor-like DNA-binding domains"/>
    <property type="match status" value="1"/>
</dbReference>
<dbReference type="AlphaFoldDB" id="A0A3E1BHB3"/>
<gene>
    <name evidence="5" type="ORF">B5K10_16005</name>
</gene>
<organism evidence="5 6">
    <name type="scientific">Rhizobium leguminosarum bv. trifolii</name>
    <dbReference type="NCBI Taxonomy" id="386"/>
    <lineage>
        <taxon>Bacteria</taxon>
        <taxon>Pseudomonadati</taxon>
        <taxon>Pseudomonadota</taxon>
        <taxon>Alphaproteobacteria</taxon>
        <taxon>Hyphomicrobiales</taxon>
        <taxon>Rhizobiaceae</taxon>
        <taxon>Rhizobium/Agrobacterium group</taxon>
        <taxon>Rhizobium</taxon>
    </lineage>
</organism>
<dbReference type="SUPFAM" id="SSF51306">
    <property type="entry name" value="LexA/Signal peptidase"/>
    <property type="match status" value="1"/>
</dbReference>
<evidence type="ECO:0000256" key="1">
    <source>
        <dbReference type="ARBA" id="ARBA00023015"/>
    </source>
</evidence>
<evidence type="ECO:0000313" key="6">
    <source>
        <dbReference type="Proteomes" id="UP000256748"/>
    </source>
</evidence>
<proteinExistence type="predicted"/>
<feature type="domain" description="HTH cro/C1-type" evidence="4">
    <location>
        <begin position="21"/>
        <end position="62"/>
    </location>
</feature>
<evidence type="ECO:0000313" key="5">
    <source>
        <dbReference type="EMBL" id="RFB92314.1"/>
    </source>
</evidence>
<protein>
    <submittedName>
        <fullName evidence="5">Transcriptional regulator</fullName>
    </submittedName>
</protein>
<evidence type="ECO:0000259" key="4">
    <source>
        <dbReference type="PROSITE" id="PS50943"/>
    </source>
</evidence>
<reference evidence="5 6" key="1">
    <citation type="submission" date="2017-03" db="EMBL/GenBank/DDBJ databases">
        <title>Genome analysis of Rhizobial strains effectives or ineffectives for nitrogen fixation isolated from bean seeds.</title>
        <authorList>
            <person name="Peralta H."/>
            <person name="Aguilar-Vera A."/>
            <person name="Mora Y."/>
            <person name="Vargas-Lagunas C."/>
            <person name="Girard L."/>
            <person name="Mora J."/>
        </authorList>
    </citation>
    <scope>NUCLEOTIDE SEQUENCE [LARGE SCALE GENOMIC DNA]</scope>
    <source>
        <strain evidence="5 6">CCGM5</strain>
    </source>
</reference>
<dbReference type="GO" id="GO:0003677">
    <property type="term" value="F:DNA binding"/>
    <property type="evidence" value="ECO:0007669"/>
    <property type="project" value="UniProtKB-KW"/>
</dbReference>
<dbReference type="InterPro" id="IPR036286">
    <property type="entry name" value="LexA/Signal_pep-like_sf"/>
</dbReference>
<dbReference type="Pfam" id="PF01381">
    <property type="entry name" value="HTH_3"/>
    <property type="match status" value="1"/>
</dbReference>
<dbReference type="InterPro" id="IPR001387">
    <property type="entry name" value="Cro/C1-type_HTH"/>
</dbReference>
<dbReference type="SMART" id="SM00530">
    <property type="entry name" value="HTH_XRE"/>
    <property type="match status" value="1"/>
</dbReference>
<dbReference type="PANTHER" id="PTHR40661:SF3">
    <property type="entry name" value="FELS-1 PROPHAGE TRANSCRIPTIONAL REGULATOR"/>
    <property type="match status" value="1"/>
</dbReference>
<accession>A0A3E1BHB3</accession>
<dbReference type="InterPro" id="IPR015927">
    <property type="entry name" value="Peptidase_S24_S26A/B/C"/>
</dbReference>
<dbReference type="Gene3D" id="2.10.109.10">
    <property type="entry name" value="Umud Fragment, subunit A"/>
    <property type="match status" value="1"/>
</dbReference>